<dbReference type="EMBL" id="PZZL01000006">
    <property type="protein sequence ID" value="PTM53443.1"/>
    <property type="molecule type" value="Genomic_DNA"/>
</dbReference>
<dbReference type="Pfam" id="PF04402">
    <property type="entry name" value="SIMPL"/>
    <property type="match status" value="1"/>
</dbReference>
<dbReference type="OrthoDB" id="9813144at2"/>
<name>A0A2T4Z151_9HYPH</name>
<evidence type="ECO:0008006" key="4">
    <source>
        <dbReference type="Google" id="ProtNLM"/>
    </source>
</evidence>
<dbReference type="InterPro" id="IPR007497">
    <property type="entry name" value="SIMPL/DUF541"/>
</dbReference>
<protein>
    <recommendedName>
        <fullName evidence="4">SIMPL domain-containing protein</fullName>
    </recommendedName>
</protein>
<accession>A0A2T4Z151</accession>
<feature type="chain" id="PRO_5015660255" description="SIMPL domain-containing protein" evidence="1">
    <location>
        <begin position="40"/>
        <end position="251"/>
    </location>
</feature>
<dbReference type="GO" id="GO:0006974">
    <property type="term" value="P:DNA damage response"/>
    <property type="evidence" value="ECO:0007669"/>
    <property type="project" value="TreeGrafter"/>
</dbReference>
<dbReference type="Proteomes" id="UP000241808">
    <property type="component" value="Unassembled WGS sequence"/>
</dbReference>
<comment type="caution">
    <text evidence="2">The sequence shown here is derived from an EMBL/GenBank/DDBJ whole genome shotgun (WGS) entry which is preliminary data.</text>
</comment>
<reference evidence="2 3" key="1">
    <citation type="submission" date="2018-04" db="EMBL/GenBank/DDBJ databases">
        <title>Genomic Encyclopedia of Archaeal and Bacterial Type Strains, Phase II (KMG-II): from individual species to whole genera.</title>
        <authorList>
            <person name="Goeker M."/>
        </authorList>
    </citation>
    <scope>NUCLEOTIDE SEQUENCE [LARGE SCALE GENOMIC DNA]</scope>
    <source>
        <strain evidence="2 3">DSM 25521</strain>
    </source>
</reference>
<sequence length="251" mass="26079">MTTTDRLTTRALAPALPRRALAGLALAAGLGLSALPALAQVAQPRQIAVQGEGQASAAPTEAFIAGGTQIQARTAREAMDGNARAMRQVQEALRQAGIADRDVASSGLSLQPQLEYPSGGRPRVTGYVAGHRLRVRVRDLATLGDVLDKMVAAGANQIDGLQLSVPDWSAKVDEAREAAIVDARRKAEVLAKSAGARLGKVLSITESGGALPPPVMRSRASGVSAAYESTPIATGDQTFRLSVSIAWELVD</sequence>
<dbReference type="PANTHER" id="PTHR34387">
    <property type="entry name" value="SLR1258 PROTEIN"/>
    <property type="match status" value="1"/>
</dbReference>
<evidence type="ECO:0000313" key="2">
    <source>
        <dbReference type="EMBL" id="PTM53443.1"/>
    </source>
</evidence>
<gene>
    <name evidence="2" type="ORF">C8P69_10697</name>
</gene>
<organism evidence="2 3">
    <name type="scientific">Phreatobacter oligotrophus</name>
    <dbReference type="NCBI Taxonomy" id="1122261"/>
    <lineage>
        <taxon>Bacteria</taxon>
        <taxon>Pseudomonadati</taxon>
        <taxon>Pseudomonadota</taxon>
        <taxon>Alphaproteobacteria</taxon>
        <taxon>Hyphomicrobiales</taxon>
        <taxon>Phreatobacteraceae</taxon>
        <taxon>Phreatobacter</taxon>
    </lineage>
</organism>
<dbReference type="RefSeq" id="WP_108178227.1">
    <property type="nucleotide sequence ID" value="NZ_PZZL01000006.1"/>
</dbReference>
<dbReference type="Gene3D" id="3.30.110.170">
    <property type="entry name" value="Protein of unknown function (DUF541), domain 1"/>
    <property type="match status" value="1"/>
</dbReference>
<dbReference type="Gene3D" id="3.30.70.2970">
    <property type="entry name" value="Protein of unknown function (DUF541), domain 2"/>
    <property type="match status" value="1"/>
</dbReference>
<evidence type="ECO:0000256" key="1">
    <source>
        <dbReference type="SAM" id="SignalP"/>
    </source>
</evidence>
<keyword evidence="1" id="KW-0732">Signal</keyword>
<dbReference type="AlphaFoldDB" id="A0A2T4Z151"/>
<proteinExistence type="predicted"/>
<evidence type="ECO:0000313" key="3">
    <source>
        <dbReference type="Proteomes" id="UP000241808"/>
    </source>
</evidence>
<dbReference type="InterPro" id="IPR052022">
    <property type="entry name" value="26kDa_periplasmic_antigen"/>
</dbReference>
<keyword evidence="3" id="KW-1185">Reference proteome</keyword>
<feature type="signal peptide" evidence="1">
    <location>
        <begin position="1"/>
        <end position="39"/>
    </location>
</feature>
<dbReference type="PANTHER" id="PTHR34387:SF1">
    <property type="entry name" value="PERIPLASMIC IMMUNOGENIC PROTEIN"/>
    <property type="match status" value="1"/>
</dbReference>